<gene>
    <name evidence="1" type="ORF">SI7747_17019606</name>
    <name evidence="2" type="ORF">SI8410_17021089</name>
</gene>
<evidence type="ECO:0000313" key="2">
    <source>
        <dbReference type="EMBL" id="CAA7410411.1"/>
    </source>
</evidence>
<reference evidence="1" key="1">
    <citation type="submission" date="2019-12" db="EMBL/GenBank/DDBJ databases">
        <authorList>
            <person name="Scholz U."/>
            <person name="Mascher M."/>
            <person name="Fiebig A."/>
        </authorList>
    </citation>
    <scope>NUCLEOTIDE SEQUENCE</scope>
</reference>
<dbReference type="Proteomes" id="UP000663760">
    <property type="component" value="Chromosome 17"/>
</dbReference>
<keyword evidence="3" id="KW-1185">Reference proteome</keyword>
<dbReference type="AlphaFoldDB" id="A0A7I8JSL7"/>
<sequence length="67" mass="7128">MSAGGSYSPLCTDSGAMYSGVPLNWLLSAALPPAAGFDRPKSAILARPSPVTRRFCGLMSQWTRPAW</sequence>
<evidence type="ECO:0000313" key="3">
    <source>
        <dbReference type="Proteomes" id="UP000663760"/>
    </source>
</evidence>
<accession>A0A7I8JSL7</accession>
<protein>
    <submittedName>
        <fullName evidence="1">Uncharacterized protein</fullName>
    </submittedName>
</protein>
<dbReference type="EMBL" id="LR746280">
    <property type="protein sequence ID" value="CAA7410411.1"/>
    <property type="molecule type" value="Genomic_DNA"/>
</dbReference>
<dbReference type="EMBL" id="LR743604">
    <property type="protein sequence ID" value="CAA2634147.1"/>
    <property type="molecule type" value="Genomic_DNA"/>
</dbReference>
<organism evidence="1">
    <name type="scientific">Spirodela intermedia</name>
    <name type="common">Intermediate duckweed</name>
    <dbReference type="NCBI Taxonomy" id="51605"/>
    <lineage>
        <taxon>Eukaryota</taxon>
        <taxon>Viridiplantae</taxon>
        <taxon>Streptophyta</taxon>
        <taxon>Embryophyta</taxon>
        <taxon>Tracheophyta</taxon>
        <taxon>Spermatophyta</taxon>
        <taxon>Magnoliopsida</taxon>
        <taxon>Liliopsida</taxon>
        <taxon>Araceae</taxon>
        <taxon>Lemnoideae</taxon>
        <taxon>Spirodela</taxon>
    </lineage>
</organism>
<name>A0A7I8JSL7_SPIIN</name>
<evidence type="ECO:0000313" key="1">
    <source>
        <dbReference type="EMBL" id="CAA2634147.1"/>
    </source>
</evidence>
<proteinExistence type="predicted"/>